<dbReference type="InterPro" id="IPR045057">
    <property type="entry name" value="Gcn5-rel_NAT"/>
</dbReference>
<evidence type="ECO:0000313" key="4">
    <source>
        <dbReference type="Proteomes" id="UP000586042"/>
    </source>
</evidence>
<evidence type="ECO:0000259" key="2">
    <source>
        <dbReference type="PROSITE" id="PS51729"/>
    </source>
</evidence>
<evidence type="ECO:0000313" key="3">
    <source>
        <dbReference type="EMBL" id="NUW35342.1"/>
    </source>
</evidence>
<organism evidence="3 4">
    <name type="scientific">Nonomuraea montanisoli</name>
    <dbReference type="NCBI Taxonomy" id="2741721"/>
    <lineage>
        <taxon>Bacteria</taxon>
        <taxon>Bacillati</taxon>
        <taxon>Actinomycetota</taxon>
        <taxon>Actinomycetes</taxon>
        <taxon>Streptosporangiales</taxon>
        <taxon>Streptosporangiaceae</taxon>
        <taxon>Nonomuraea</taxon>
    </lineage>
</organism>
<dbReference type="EMBL" id="JABWGN010000011">
    <property type="protein sequence ID" value="NUW35342.1"/>
    <property type="molecule type" value="Genomic_DNA"/>
</dbReference>
<name>A0A7Y6M5H2_9ACTN</name>
<dbReference type="SUPFAM" id="SSF55729">
    <property type="entry name" value="Acyl-CoA N-acyltransferases (Nat)"/>
    <property type="match status" value="1"/>
</dbReference>
<dbReference type="InterPro" id="IPR016181">
    <property type="entry name" value="Acyl_CoA_acyltransferase"/>
</dbReference>
<dbReference type="GO" id="GO:0016747">
    <property type="term" value="F:acyltransferase activity, transferring groups other than amino-acyl groups"/>
    <property type="evidence" value="ECO:0007669"/>
    <property type="project" value="InterPro"/>
</dbReference>
<dbReference type="InterPro" id="IPR031165">
    <property type="entry name" value="GNAT_YJDJ"/>
</dbReference>
<dbReference type="RefSeq" id="WP_175592778.1">
    <property type="nucleotide sequence ID" value="NZ_JABWGN010000011.1"/>
</dbReference>
<dbReference type="AlphaFoldDB" id="A0A7Y6M5H2"/>
<reference evidence="3 4" key="1">
    <citation type="submission" date="2020-06" db="EMBL/GenBank/DDBJ databases">
        <title>Nonomuraea sp. SMC257, a novel actinomycete isolated from soil.</title>
        <authorList>
            <person name="Chanama M."/>
        </authorList>
    </citation>
    <scope>NUCLEOTIDE SEQUENCE [LARGE SCALE GENOMIC DNA]</scope>
    <source>
        <strain evidence="3 4">SMC257</strain>
    </source>
</reference>
<protein>
    <submittedName>
        <fullName evidence="3">N-acetyltransferase</fullName>
    </submittedName>
</protein>
<proteinExistence type="predicted"/>
<evidence type="ECO:0000259" key="1">
    <source>
        <dbReference type="PROSITE" id="PS51186"/>
    </source>
</evidence>
<keyword evidence="3" id="KW-0808">Transferase</keyword>
<dbReference type="PROSITE" id="PS51729">
    <property type="entry name" value="GNAT_YJDJ"/>
    <property type="match status" value="1"/>
</dbReference>
<dbReference type="PANTHER" id="PTHR31435:SF10">
    <property type="entry name" value="BSR4717 PROTEIN"/>
    <property type="match status" value="1"/>
</dbReference>
<dbReference type="Gene3D" id="3.40.630.30">
    <property type="match status" value="1"/>
</dbReference>
<dbReference type="InterPro" id="IPR000182">
    <property type="entry name" value="GNAT_dom"/>
</dbReference>
<keyword evidence="4" id="KW-1185">Reference proteome</keyword>
<comment type="caution">
    <text evidence="3">The sequence shown here is derived from an EMBL/GenBank/DDBJ whole genome shotgun (WGS) entry which is preliminary data.</text>
</comment>
<feature type="domain" description="N-acetyltransferase" evidence="1">
    <location>
        <begin position="1"/>
        <end position="96"/>
    </location>
</feature>
<feature type="domain" description="N-acetyltransferase" evidence="2">
    <location>
        <begin position="6"/>
        <end position="92"/>
    </location>
</feature>
<sequence length="96" mass="10719">MAIEVVDDPARSRFEVLVDGEVAGFADYRLLPQKIVFTHTEVRPELEGQGLAGRLVAHALDMSRDTGLRVVPLCPYVAKYIERHPEYKDLVDPEGA</sequence>
<dbReference type="PANTHER" id="PTHR31435">
    <property type="entry name" value="PROTEIN NATD1"/>
    <property type="match status" value="1"/>
</dbReference>
<gene>
    <name evidence="3" type="ORF">HTZ77_28485</name>
</gene>
<accession>A0A7Y6M5H2</accession>
<dbReference type="PROSITE" id="PS51186">
    <property type="entry name" value="GNAT"/>
    <property type="match status" value="1"/>
</dbReference>
<dbReference type="Proteomes" id="UP000586042">
    <property type="component" value="Unassembled WGS sequence"/>
</dbReference>
<dbReference type="CDD" id="cd04301">
    <property type="entry name" value="NAT_SF"/>
    <property type="match status" value="1"/>
</dbReference>
<dbReference type="Pfam" id="PF14542">
    <property type="entry name" value="Acetyltransf_CG"/>
    <property type="match status" value="1"/>
</dbReference>